<keyword evidence="10 11" id="KW-0998">Cell outer membrane</keyword>
<gene>
    <name evidence="17" type="ORF">A6A40_19165</name>
</gene>
<keyword evidence="8 12" id="KW-0798">TonB box</keyword>
<geneLocation type="plasmid" evidence="17 18">
    <name>pYZ2</name>
</geneLocation>
<sequence>MATRSFLLRGTAAAGLLLWALPAAAQTAPAGASEPLRLDSISVTANKRPQRLAEVDGAVAVRTAEDLEQAHVAKVEDLERVFPGLLIRSRGNGAYANVTVRGVSSPDYYNPAVQVYVDGVAQDQAYFTQELVDVERVELLRGPQGTLYGRGAHGGVLNIVTRKPDDRPVAATSGTLSNQDRTVEAIAGLALVPGMLYGDVAVHLRDRLGSIDDTGGLGSDIDDGTTWVGRARLRYAPVGGPLDVMATAQRERLRSHEELYVKESSLKDRTVDSVTEGGLPLLDRTVNSFGLTGSYDFGGAVLTSVTSLQKRTMTRRIFGSDTPEDQRTVSEELRLAWGGSGPLSGVIGGFVQDTDFTRREPGYPGYMGASVNDVDSRSYAAFGEITYKVTPTVDVTGGLRWSREESSIDYRRGAPGGYGFSADASFGNVSPKLAFGWQVTPDHRLYALVSRGFKPGGFNHTVSSVADAVAYKSETSTNIEAGWRGALLPGILEGGAAVYWIRSNDKQIYVGPVGMQVLRNAGEAESKGIELDLRTTPLDGLTLDAGATVGRSEFTDSRDPQTGVSYDGKRVPYAPDTTLRLSARYVIPQTGIPGELSLRGGGRYYSRTYFDEANSLQQAGYTLFDASVDLALDNGMSLSVFGDNLTDKVYRTSSFRFGAGDVRSTVGQGRLIGVSGRYRF</sequence>
<evidence type="ECO:0000256" key="8">
    <source>
        <dbReference type="ARBA" id="ARBA00023077"/>
    </source>
</evidence>
<feature type="domain" description="TonB-dependent receptor-like beta-barrel" evidence="15">
    <location>
        <begin position="291"/>
        <end position="645"/>
    </location>
</feature>
<keyword evidence="17" id="KW-0675">Receptor</keyword>
<dbReference type="InterPro" id="IPR006311">
    <property type="entry name" value="TAT_signal"/>
</dbReference>
<dbReference type="InterPro" id="IPR012910">
    <property type="entry name" value="Plug_dom"/>
</dbReference>
<dbReference type="OrthoDB" id="7413795at2"/>
<keyword evidence="9 11" id="KW-0472">Membrane</keyword>
<proteinExistence type="inferred from homology"/>
<evidence type="ECO:0000256" key="9">
    <source>
        <dbReference type="ARBA" id="ARBA00023136"/>
    </source>
</evidence>
<keyword evidence="4" id="KW-0410">Iron transport</keyword>
<dbReference type="Proteomes" id="UP000077405">
    <property type="component" value="Plasmid pYZ2"/>
</dbReference>
<feature type="domain" description="TonB-dependent receptor plug" evidence="16">
    <location>
        <begin position="53"/>
        <end position="156"/>
    </location>
</feature>
<dbReference type="PROSITE" id="PS52016">
    <property type="entry name" value="TONB_DEPENDENT_REC_3"/>
    <property type="match status" value="1"/>
</dbReference>
<evidence type="ECO:0000256" key="1">
    <source>
        <dbReference type="ARBA" id="ARBA00004571"/>
    </source>
</evidence>
<keyword evidence="5 11" id="KW-0812">Transmembrane</keyword>
<feature type="short sequence motif" description="TonB box" evidence="12">
    <location>
        <begin position="40"/>
        <end position="46"/>
    </location>
</feature>
<keyword evidence="18" id="KW-1185">Reference proteome</keyword>
<dbReference type="Pfam" id="PF07715">
    <property type="entry name" value="Plug"/>
    <property type="match status" value="1"/>
</dbReference>
<dbReference type="InterPro" id="IPR000531">
    <property type="entry name" value="Beta-barrel_TonB"/>
</dbReference>
<evidence type="ECO:0000256" key="6">
    <source>
        <dbReference type="ARBA" id="ARBA00023004"/>
    </source>
</evidence>
<keyword evidence="7" id="KW-0406">Ion transport</keyword>
<accession>A0A2R4VRZ1</accession>
<dbReference type="Pfam" id="PF00593">
    <property type="entry name" value="TonB_dep_Rec_b-barrel"/>
    <property type="match status" value="1"/>
</dbReference>
<evidence type="ECO:0000256" key="2">
    <source>
        <dbReference type="ARBA" id="ARBA00022448"/>
    </source>
</evidence>
<evidence type="ECO:0000256" key="14">
    <source>
        <dbReference type="SAM" id="SignalP"/>
    </source>
</evidence>
<dbReference type="PANTHER" id="PTHR32552">
    <property type="entry name" value="FERRICHROME IRON RECEPTOR-RELATED"/>
    <property type="match status" value="1"/>
</dbReference>
<keyword evidence="17" id="KW-0614">Plasmid</keyword>
<keyword evidence="2 11" id="KW-0813">Transport</keyword>
<dbReference type="PROSITE" id="PS00430">
    <property type="entry name" value="TONB_DEPENDENT_REC_1"/>
    <property type="match status" value="1"/>
</dbReference>
<evidence type="ECO:0000256" key="7">
    <source>
        <dbReference type="ARBA" id="ARBA00023065"/>
    </source>
</evidence>
<evidence type="ECO:0000313" key="17">
    <source>
        <dbReference type="EMBL" id="AWB07187.1"/>
    </source>
</evidence>
<dbReference type="RefSeq" id="WP_108547483.1">
    <property type="nucleotide sequence ID" value="NZ_CP028903.1"/>
</dbReference>
<evidence type="ECO:0000256" key="11">
    <source>
        <dbReference type="PROSITE-ProRule" id="PRU01360"/>
    </source>
</evidence>
<dbReference type="InterPro" id="IPR010916">
    <property type="entry name" value="TonB_box_CS"/>
</dbReference>
<evidence type="ECO:0000256" key="13">
    <source>
        <dbReference type="RuleBase" id="RU003357"/>
    </source>
</evidence>
<feature type="signal peptide" evidence="14">
    <location>
        <begin position="1"/>
        <end position="25"/>
    </location>
</feature>
<evidence type="ECO:0000259" key="16">
    <source>
        <dbReference type="Pfam" id="PF07715"/>
    </source>
</evidence>
<comment type="subcellular location">
    <subcellularLocation>
        <location evidence="1 11">Cell outer membrane</location>
        <topology evidence="1 11">Multi-pass membrane protein</topology>
    </subcellularLocation>
</comment>
<dbReference type="SUPFAM" id="SSF56935">
    <property type="entry name" value="Porins"/>
    <property type="match status" value="1"/>
</dbReference>
<dbReference type="Gene3D" id="2.40.170.20">
    <property type="entry name" value="TonB-dependent receptor, beta-barrel domain"/>
    <property type="match status" value="1"/>
</dbReference>
<feature type="chain" id="PRO_5015315687" evidence="14">
    <location>
        <begin position="26"/>
        <end position="680"/>
    </location>
</feature>
<keyword evidence="3 11" id="KW-1134">Transmembrane beta strand</keyword>
<evidence type="ECO:0000256" key="5">
    <source>
        <dbReference type="ARBA" id="ARBA00022692"/>
    </source>
</evidence>
<evidence type="ECO:0000256" key="10">
    <source>
        <dbReference type="ARBA" id="ARBA00023237"/>
    </source>
</evidence>
<dbReference type="InterPro" id="IPR036942">
    <property type="entry name" value="Beta-barrel_TonB_sf"/>
</dbReference>
<dbReference type="CDD" id="cd01347">
    <property type="entry name" value="ligand_gated_channel"/>
    <property type="match status" value="1"/>
</dbReference>
<protein>
    <submittedName>
        <fullName evidence="17">TonB-dependent receptor</fullName>
    </submittedName>
</protein>
<dbReference type="PROSITE" id="PS51318">
    <property type="entry name" value="TAT"/>
    <property type="match status" value="1"/>
</dbReference>
<evidence type="ECO:0000256" key="3">
    <source>
        <dbReference type="ARBA" id="ARBA00022452"/>
    </source>
</evidence>
<organism evidence="17 18">
    <name type="scientific">Azospirillum humicireducens</name>
    <dbReference type="NCBI Taxonomy" id="1226968"/>
    <lineage>
        <taxon>Bacteria</taxon>
        <taxon>Pseudomonadati</taxon>
        <taxon>Pseudomonadota</taxon>
        <taxon>Alphaproteobacteria</taxon>
        <taxon>Rhodospirillales</taxon>
        <taxon>Azospirillaceae</taxon>
        <taxon>Azospirillum</taxon>
    </lineage>
</organism>
<dbReference type="PANTHER" id="PTHR32552:SF81">
    <property type="entry name" value="TONB-DEPENDENT OUTER MEMBRANE RECEPTOR"/>
    <property type="match status" value="1"/>
</dbReference>
<reference evidence="17 18" key="1">
    <citation type="submission" date="2018-04" db="EMBL/GenBank/DDBJ databases">
        <title>Complete genome sequence of the nitrogen-fixing bacterium Azospirillum humicireducens type strain SgZ-5.</title>
        <authorList>
            <person name="Yu Z."/>
        </authorList>
    </citation>
    <scope>NUCLEOTIDE SEQUENCE [LARGE SCALE GENOMIC DNA]</scope>
    <source>
        <strain evidence="17 18">SgZ-5</strain>
        <plasmid evidence="17 18">pYZ2</plasmid>
    </source>
</reference>
<dbReference type="GO" id="GO:0006826">
    <property type="term" value="P:iron ion transport"/>
    <property type="evidence" value="ECO:0007669"/>
    <property type="project" value="UniProtKB-KW"/>
</dbReference>
<keyword evidence="6" id="KW-0408">Iron</keyword>
<evidence type="ECO:0000259" key="15">
    <source>
        <dbReference type="Pfam" id="PF00593"/>
    </source>
</evidence>
<dbReference type="EMBL" id="CP028903">
    <property type="protein sequence ID" value="AWB07187.1"/>
    <property type="molecule type" value="Genomic_DNA"/>
</dbReference>
<keyword evidence="14" id="KW-0732">Signal</keyword>
<dbReference type="InterPro" id="IPR039426">
    <property type="entry name" value="TonB-dep_rcpt-like"/>
</dbReference>
<name>A0A2R4VRZ1_9PROT</name>
<dbReference type="GO" id="GO:0009279">
    <property type="term" value="C:cell outer membrane"/>
    <property type="evidence" value="ECO:0007669"/>
    <property type="project" value="UniProtKB-SubCell"/>
</dbReference>
<evidence type="ECO:0000313" key="18">
    <source>
        <dbReference type="Proteomes" id="UP000077405"/>
    </source>
</evidence>
<comment type="similarity">
    <text evidence="11 13">Belongs to the TonB-dependent receptor family.</text>
</comment>
<dbReference type="AlphaFoldDB" id="A0A2R4VRZ1"/>
<dbReference type="KEGG" id="ahu:A6A40_19165"/>
<evidence type="ECO:0000256" key="4">
    <source>
        <dbReference type="ARBA" id="ARBA00022496"/>
    </source>
</evidence>
<evidence type="ECO:0000256" key="12">
    <source>
        <dbReference type="PROSITE-ProRule" id="PRU10143"/>
    </source>
</evidence>